<dbReference type="InterPro" id="IPR052239">
    <property type="entry name" value="Ser/Thr-specific_kinases"/>
</dbReference>
<feature type="signal peptide" evidence="9">
    <location>
        <begin position="1"/>
        <end position="16"/>
    </location>
</feature>
<sequence>MLWQWLSGPLSVLCCGFCPDFSNTFLLVNGRKYSIVRLLKEDDMSFLYLVRLEDGMPLLSAAGNGDDDDGYESVNTYTLKRIRCPIGNISNVSDAMREIDNYKRFQSPYVVSSVDSQVIQELDGAKTIYIVFPHYPLGSLQDSIDDRILDGTFVSESECIRIMCGIARGLLCLHDSSSAPRGVRTLTTGVDEGTSDNVNADFNLSDNLGDDRDKISASYTDEAGLSMDEHLLELDSISTTSVVPVSYSHKMLSPSNIIFSSNGLPIISELGSCSKADVEIKTAKQLNRLREWVDDNFNSYMAPEFLDLKTNSKLSTKVDVWSFGCICYALLFGMNPFEREEQLYGASIKYAISTGKFSFPSQSRYSDSILDIIRSCLQVDPSERPSVSIVLNNLQQLQS</sequence>
<feature type="chain" id="PRO_5009807264" description="non-specific serine/threonine protein kinase" evidence="9">
    <location>
        <begin position="17"/>
        <end position="399"/>
    </location>
</feature>
<evidence type="ECO:0000256" key="5">
    <source>
        <dbReference type="ARBA" id="ARBA00022777"/>
    </source>
</evidence>
<dbReference type="GO" id="GO:0005794">
    <property type="term" value="C:Golgi apparatus"/>
    <property type="evidence" value="ECO:0007669"/>
    <property type="project" value="TreeGrafter"/>
</dbReference>
<dbReference type="InterPro" id="IPR011009">
    <property type="entry name" value="Kinase-like_dom_sf"/>
</dbReference>
<dbReference type="PROSITE" id="PS50011">
    <property type="entry name" value="PROTEIN_KINASE_DOM"/>
    <property type="match status" value="1"/>
</dbReference>
<proteinExistence type="predicted"/>
<organism evidence="11 12">
    <name type="scientific">Candida glabrata</name>
    <name type="common">Yeast</name>
    <name type="synonym">Torulopsis glabrata</name>
    <dbReference type="NCBI Taxonomy" id="5478"/>
    <lineage>
        <taxon>Eukaryota</taxon>
        <taxon>Fungi</taxon>
        <taxon>Dikarya</taxon>
        <taxon>Ascomycota</taxon>
        <taxon>Saccharomycotina</taxon>
        <taxon>Saccharomycetes</taxon>
        <taxon>Saccharomycetales</taxon>
        <taxon>Saccharomycetaceae</taxon>
        <taxon>Nakaseomyces</taxon>
    </lineage>
</organism>
<evidence type="ECO:0000313" key="12">
    <source>
        <dbReference type="Proteomes" id="UP000054886"/>
    </source>
</evidence>
<dbReference type="EC" id="2.7.11.1" evidence="1"/>
<dbReference type="EMBL" id="LLZZ01000148">
    <property type="protein sequence ID" value="KTA99084.1"/>
    <property type="molecule type" value="Genomic_DNA"/>
</dbReference>
<dbReference type="AlphaFoldDB" id="A0A0W0CI30"/>
<dbReference type="VEuPathDB" id="FungiDB:B1J91_H00979g"/>
<evidence type="ECO:0000256" key="1">
    <source>
        <dbReference type="ARBA" id="ARBA00012513"/>
    </source>
</evidence>
<keyword evidence="2" id="KW-0723">Serine/threonine-protein kinase</keyword>
<evidence type="ECO:0000256" key="7">
    <source>
        <dbReference type="ARBA" id="ARBA00047899"/>
    </source>
</evidence>
<evidence type="ECO:0000313" key="11">
    <source>
        <dbReference type="EMBL" id="KTA99084.1"/>
    </source>
</evidence>
<dbReference type="PANTHER" id="PTHR45998:SF2">
    <property type="entry name" value="SERINE_THREONINE-PROTEIN KINASE 16"/>
    <property type="match status" value="1"/>
</dbReference>
<evidence type="ECO:0000256" key="8">
    <source>
        <dbReference type="ARBA" id="ARBA00048679"/>
    </source>
</evidence>
<evidence type="ECO:0000256" key="3">
    <source>
        <dbReference type="ARBA" id="ARBA00022679"/>
    </source>
</evidence>
<name>A0A0W0CI30_CANGB</name>
<dbReference type="VEuPathDB" id="FungiDB:GVI51_H00781"/>
<dbReference type="Proteomes" id="UP000054886">
    <property type="component" value="Unassembled WGS sequence"/>
</dbReference>
<keyword evidence="3" id="KW-0808">Transferase</keyword>
<keyword evidence="5 11" id="KW-0418">Kinase</keyword>
<keyword evidence="4" id="KW-0547">Nucleotide-binding</keyword>
<comment type="catalytic activity">
    <reaction evidence="7">
        <text>L-threonyl-[protein] + ATP = O-phospho-L-threonyl-[protein] + ADP + H(+)</text>
        <dbReference type="Rhea" id="RHEA:46608"/>
        <dbReference type="Rhea" id="RHEA-COMP:11060"/>
        <dbReference type="Rhea" id="RHEA-COMP:11605"/>
        <dbReference type="ChEBI" id="CHEBI:15378"/>
        <dbReference type="ChEBI" id="CHEBI:30013"/>
        <dbReference type="ChEBI" id="CHEBI:30616"/>
        <dbReference type="ChEBI" id="CHEBI:61977"/>
        <dbReference type="ChEBI" id="CHEBI:456216"/>
        <dbReference type="EC" id="2.7.11.1"/>
    </reaction>
</comment>
<keyword evidence="9" id="KW-0732">Signal</keyword>
<evidence type="ECO:0000256" key="2">
    <source>
        <dbReference type="ARBA" id="ARBA00022527"/>
    </source>
</evidence>
<dbReference type="GO" id="GO:0006624">
    <property type="term" value="P:vacuolar protein processing"/>
    <property type="evidence" value="ECO:0007669"/>
    <property type="project" value="EnsemblFungi"/>
</dbReference>
<dbReference type="GO" id="GO:0004674">
    <property type="term" value="F:protein serine/threonine kinase activity"/>
    <property type="evidence" value="ECO:0007669"/>
    <property type="project" value="UniProtKB-KW"/>
</dbReference>
<evidence type="ECO:0000256" key="4">
    <source>
        <dbReference type="ARBA" id="ARBA00022741"/>
    </source>
</evidence>
<evidence type="ECO:0000256" key="9">
    <source>
        <dbReference type="SAM" id="SignalP"/>
    </source>
</evidence>
<evidence type="ECO:0000256" key="6">
    <source>
        <dbReference type="ARBA" id="ARBA00022840"/>
    </source>
</evidence>
<dbReference type="InterPro" id="IPR000719">
    <property type="entry name" value="Prot_kinase_dom"/>
</dbReference>
<feature type="domain" description="Protein kinase" evidence="10">
    <location>
        <begin position="33"/>
        <end position="399"/>
    </location>
</feature>
<comment type="catalytic activity">
    <reaction evidence="8">
        <text>L-seryl-[protein] + ATP = O-phospho-L-seryl-[protein] + ADP + H(+)</text>
        <dbReference type="Rhea" id="RHEA:17989"/>
        <dbReference type="Rhea" id="RHEA-COMP:9863"/>
        <dbReference type="Rhea" id="RHEA-COMP:11604"/>
        <dbReference type="ChEBI" id="CHEBI:15378"/>
        <dbReference type="ChEBI" id="CHEBI:29999"/>
        <dbReference type="ChEBI" id="CHEBI:30616"/>
        <dbReference type="ChEBI" id="CHEBI:83421"/>
        <dbReference type="ChEBI" id="CHEBI:456216"/>
        <dbReference type="EC" id="2.7.11.1"/>
    </reaction>
</comment>
<dbReference type="PANTHER" id="PTHR45998">
    <property type="entry name" value="SERINE/THREONINE-PROTEIN KINASE 16"/>
    <property type="match status" value="1"/>
</dbReference>
<dbReference type="GO" id="GO:0032889">
    <property type="term" value="P:regulation of vacuole fusion, non-autophagic"/>
    <property type="evidence" value="ECO:0007669"/>
    <property type="project" value="EnsemblFungi"/>
</dbReference>
<comment type="caution">
    <text evidence="11">The sequence shown here is derived from an EMBL/GenBank/DDBJ whole genome shotgun (WGS) entry which is preliminary data.</text>
</comment>
<reference evidence="11 12" key="1">
    <citation type="submission" date="2015-10" db="EMBL/GenBank/DDBJ databases">
        <title>Draft genomes sequences of Candida glabrata isolates 1A, 1B, 2A, 2B, 3A and 3B.</title>
        <authorList>
            <person name="Haavelsrud O.E."/>
            <person name="Gaustad P."/>
        </authorList>
    </citation>
    <scope>NUCLEOTIDE SEQUENCE [LARGE SCALE GENOMIC DNA]</scope>
    <source>
        <strain evidence="11">910700640</strain>
    </source>
</reference>
<dbReference type="Gene3D" id="1.10.510.10">
    <property type="entry name" value="Transferase(Phosphotransferase) domain 1"/>
    <property type="match status" value="2"/>
</dbReference>
<keyword evidence="6" id="KW-0067">ATP-binding</keyword>
<dbReference type="Pfam" id="PF00069">
    <property type="entry name" value="Pkinase"/>
    <property type="match status" value="1"/>
</dbReference>
<dbReference type="GO" id="GO:0005524">
    <property type="term" value="F:ATP binding"/>
    <property type="evidence" value="ECO:0007669"/>
    <property type="project" value="UniProtKB-KW"/>
</dbReference>
<dbReference type="GO" id="GO:0005773">
    <property type="term" value="C:vacuole"/>
    <property type="evidence" value="ECO:0007669"/>
    <property type="project" value="GOC"/>
</dbReference>
<dbReference type="VEuPathDB" id="FungiDB:GWK60_H00781"/>
<accession>A0A0W0CI30</accession>
<evidence type="ECO:0000259" key="10">
    <source>
        <dbReference type="PROSITE" id="PS50011"/>
    </source>
</evidence>
<dbReference type="VEuPathDB" id="FungiDB:CAGL0H00979g"/>
<protein>
    <recommendedName>
        <fullName evidence="1">non-specific serine/threonine protein kinase</fullName>
        <ecNumber evidence="1">2.7.11.1</ecNumber>
    </recommendedName>
</protein>
<dbReference type="SUPFAM" id="SSF56112">
    <property type="entry name" value="Protein kinase-like (PK-like)"/>
    <property type="match status" value="1"/>
</dbReference>
<gene>
    <name evidence="11" type="ORF">AO440_001941</name>
</gene>